<evidence type="ECO:0000256" key="2">
    <source>
        <dbReference type="ARBA" id="ARBA00013136"/>
    </source>
</evidence>
<keyword evidence="7" id="KW-1185">Reference proteome</keyword>
<dbReference type="SUPFAM" id="SSF56176">
    <property type="entry name" value="FAD-binding/transporter-associated domain-like"/>
    <property type="match status" value="1"/>
</dbReference>
<organism evidence="6 7">
    <name type="scientific">Trichoglossum hirsutum</name>
    <dbReference type="NCBI Taxonomy" id="265104"/>
    <lineage>
        <taxon>Eukaryota</taxon>
        <taxon>Fungi</taxon>
        <taxon>Dikarya</taxon>
        <taxon>Ascomycota</taxon>
        <taxon>Pezizomycotina</taxon>
        <taxon>Geoglossomycetes</taxon>
        <taxon>Geoglossales</taxon>
        <taxon>Geoglossaceae</taxon>
        <taxon>Trichoglossum</taxon>
    </lineage>
</organism>
<evidence type="ECO:0000256" key="1">
    <source>
        <dbReference type="ARBA" id="ARBA00005083"/>
    </source>
</evidence>
<dbReference type="Gene3D" id="3.30.465.10">
    <property type="match status" value="1"/>
</dbReference>
<dbReference type="GO" id="GO:0071949">
    <property type="term" value="F:FAD binding"/>
    <property type="evidence" value="ECO:0007669"/>
    <property type="project" value="InterPro"/>
</dbReference>
<evidence type="ECO:0000313" key="6">
    <source>
        <dbReference type="EMBL" id="KAH0562439.1"/>
    </source>
</evidence>
<evidence type="ECO:0000256" key="3">
    <source>
        <dbReference type="ARBA" id="ARBA00023002"/>
    </source>
</evidence>
<proteinExistence type="predicted"/>
<keyword evidence="3" id="KW-0560">Oxidoreductase</keyword>
<dbReference type="InterPro" id="IPR006094">
    <property type="entry name" value="Oxid_FAD_bind_N"/>
</dbReference>
<dbReference type="InterPro" id="IPR016169">
    <property type="entry name" value="FAD-bd_PCMH_sub2"/>
</dbReference>
<protein>
    <recommendedName>
        <fullName evidence="2">D-arabinono-1,4-lactone oxidase</fullName>
        <ecNumber evidence="2">1.1.3.37</ecNumber>
    </recommendedName>
    <alternativeName>
        <fullName evidence="4">L-galactono-gamma-lactone oxidase</fullName>
    </alternativeName>
</protein>
<evidence type="ECO:0000313" key="7">
    <source>
        <dbReference type="Proteomes" id="UP000750711"/>
    </source>
</evidence>
<dbReference type="EC" id="1.1.3.37" evidence="2"/>
<dbReference type="Proteomes" id="UP000750711">
    <property type="component" value="Unassembled WGS sequence"/>
</dbReference>
<accession>A0A9P8RRB5</accession>
<dbReference type="PROSITE" id="PS51387">
    <property type="entry name" value="FAD_PCMH"/>
    <property type="match status" value="1"/>
</dbReference>
<reference evidence="6" key="1">
    <citation type="submission" date="2021-03" db="EMBL/GenBank/DDBJ databases">
        <title>Comparative genomics and phylogenomic investigation of the class Geoglossomycetes provide insights into ecological specialization and systematics.</title>
        <authorList>
            <person name="Melie T."/>
            <person name="Pirro S."/>
            <person name="Miller A.N."/>
            <person name="Quandt A."/>
        </authorList>
    </citation>
    <scope>NUCLEOTIDE SEQUENCE</scope>
    <source>
        <strain evidence="6">CAQ_001_2017</strain>
    </source>
</reference>
<comment type="pathway">
    <text evidence="1">Cofactor biosynthesis; D-erythroascorbate biosynthesis; dehydro-D-arabinono-1,4-lactone from D-arabinose: step 2/2.</text>
</comment>
<gene>
    <name evidence="6" type="ORF">GP486_002878</name>
</gene>
<dbReference type="PANTHER" id="PTHR43762">
    <property type="entry name" value="L-GULONOLACTONE OXIDASE"/>
    <property type="match status" value="1"/>
</dbReference>
<evidence type="ECO:0000256" key="4">
    <source>
        <dbReference type="ARBA" id="ARBA00033418"/>
    </source>
</evidence>
<sequence>MSQPAADQPVLRWKPNSLFSSKDLKSAAASAQSTTLKEALDAVDKRKAKNVVMVTRVPSGWVTYEYVGSSACKVNFKELLLGGLPLGGDPLAPQTYIVDGKARFARIVHDGHRYRLDEVPRPTEEPTGPWVVEAIVPVEEINHGKNLTWLPKITLRPSPDELPAALKWVNQNMPAGTKVKAGGSKHSWSRVAVSDGVYIEPDRMKLSHTIDEEPNVYRNDLGERRGNLFRCGSGNTIKEMNRYLWEHGKSFPILGGFDGQTLGGVFPTGTHGSIFTRGPLAEMIVSIDLVLADGQLVRIEPADGVTDSKALATARSDLRLIQDDDHYHSALINMGTMGAVQSYMLEVTDAFHLKEVRTASNITELKEKLQGGKIYKLVGVQGKPADLEKIPPKISDGKDGGFKDQPLDAYHLEFLINPHSDKVVVTSRHPTTVTATVEAEFDFSPPGRDLVRTIHRGASFGRPALPTWFEENFGGLLSWGIDQITKLTPFLTPSLIDSSMDTLIDDAYIDRSFNVFNVGDGTNQLPALAASIYVPVASDAYLTGLDLVRSAAANFVKSRHRYETGPASMRFVKGTAATLGCGVDVCSFEFIFTGSTTYALEMVEAYEAALKEGLGAKEVRVHWGQLVGEGVRRREGYPEYEKWRQVRDELDPKAAFINEWQEKIL</sequence>
<dbReference type="InterPro" id="IPR010031">
    <property type="entry name" value="FAD_lactone_oxidase-like"/>
</dbReference>
<dbReference type="GO" id="GO:0003885">
    <property type="term" value="F:D-arabinono-1,4-lactone oxidase activity"/>
    <property type="evidence" value="ECO:0007669"/>
    <property type="project" value="UniProtKB-EC"/>
</dbReference>
<dbReference type="InterPro" id="IPR007173">
    <property type="entry name" value="ALO_C"/>
</dbReference>
<dbReference type="AlphaFoldDB" id="A0A9P8RRB5"/>
<dbReference type="InterPro" id="IPR036318">
    <property type="entry name" value="FAD-bd_PCMH-like_sf"/>
</dbReference>
<name>A0A9P8RRB5_9PEZI</name>
<dbReference type="Pfam" id="PF04030">
    <property type="entry name" value="ALO"/>
    <property type="match status" value="1"/>
</dbReference>
<dbReference type="Pfam" id="PF01565">
    <property type="entry name" value="FAD_binding_4"/>
    <property type="match status" value="1"/>
</dbReference>
<dbReference type="InterPro" id="IPR016167">
    <property type="entry name" value="FAD-bd_PCMH_sub1"/>
</dbReference>
<evidence type="ECO:0000259" key="5">
    <source>
        <dbReference type="PROSITE" id="PS51387"/>
    </source>
</evidence>
<dbReference type="InterPro" id="IPR016166">
    <property type="entry name" value="FAD-bd_PCMH"/>
</dbReference>
<dbReference type="Gene3D" id="3.30.43.10">
    <property type="entry name" value="Uridine Diphospho-n-acetylenolpyruvylglucosamine Reductase, domain 2"/>
    <property type="match status" value="1"/>
</dbReference>
<dbReference type="PANTHER" id="PTHR43762:SF1">
    <property type="entry name" value="D-ARABINONO-1,4-LACTONE OXIDASE"/>
    <property type="match status" value="1"/>
</dbReference>
<comment type="caution">
    <text evidence="6">The sequence shown here is derived from an EMBL/GenBank/DDBJ whole genome shotgun (WGS) entry which is preliminary data.</text>
</comment>
<dbReference type="GO" id="GO:0016020">
    <property type="term" value="C:membrane"/>
    <property type="evidence" value="ECO:0007669"/>
    <property type="project" value="InterPro"/>
</dbReference>
<feature type="domain" description="FAD-binding PCMH-type" evidence="5">
    <location>
        <begin position="142"/>
        <end position="350"/>
    </location>
</feature>
<dbReference type="EMBL" id="JAGHQM010000351">
    <property type="protein sequence ID" value="KAH0562439.1"/>
    <property type="molecule type" value="Genomic_DNA"/>
</dbReference>